<gene>
    <name evidence="1" type="ORF">PoB_007280500</name>
</gene>
<sequence length="163" mass="18299">MSGGASGTAVSDLVLESTGTFLSQRSIRAHLSSLLHHGEYFPFIYRTLIENSEMKLIAQIAPETEIRISARRQYCLDLFLPPLPSLFQPSSAHKLPQCRQSLPTAHSSQLTAHCSDANEDRSDSHVRQIIMELFVHAGAIESRSLPAKQGEWFCFNLPHRSYY</sequence>
<name>A0AAV4DQ83_9GAST</name>
<dbReference type="AlphaFoldDB" id="A0AAV4DQ83"/>
<dbReference type="EMBL" id="BLXT01008183">
    <property type="protein sequence ID" value="GFO46300.1"/>
    <property type="molecule type" value="Genomic_DNA"/>
</dbReference>
<protein>
    <submittedName>
        <fullName evidence="1">Uncharacterized protein</fullName>
    </submittedName>
</protein>
<keyword evidence="2" id="KW-1185">Reference proteome</keyword>
<evidence type="ECO:0000313" key="2">
    <source>
        <dbReference type="Proteomes" id="UP000735302"/>
    </source>
</evidence>
<dbReference type="Proteomes" id="UP000735302">
    <property type="component" value="Unassembled WGS sequence"/>
</dbReference>
<evidence type="ECO:0000313" key="1">
    <source>
        <dbReference type="EMBL" id="GFO46300.1"/>
    </source>
</evidence>
<organism evidence="1 2">
    <name type="scientific">Plakobranchus ocellatus</name>
    <dbReference type="NCBI Taxonomy" id="259542"/>
    <lineage>
        <taxon>Eukaryota</taxon>
        <taxon>Metazoa</taxon>
        <taxon>Spiralia</taxon>
        <taxon>Lophotrochozoa</taxon>
        <taxon>Mollusca</taxon>
        <taxon>Gastropoda</taxon>
        <taxon>Heterobranchia</taxon>
        <taxon>Euthyneura</taxon>
        <taxon>Panpulmonata</taxon>
        <taxon>Sacoglossa</taxon>
        <taxon>Placobranchoidea</taxon>
        <taxon>Plakobranchidae</taxon>
        <taxon>Plakobranchus</taxon>
    </lineage>
</organism>
<proteinExistence type="predicted"/>
<accession>A0AAV4DQ83</accession>
<comment type="caution">
    <text evidence="1">The sequence shown here is derived from an EMBL/GenBank/DDBJ whole genome shotgun (WGS) entry which is preliminary data.</text>
</comment>
<reference evidence="1 2" key="1">
    <citation type="journal article" date="2021" name="Elife">
        <title>Chloroplast acquisition without the gene transfer in kleptoplastic sea slugs, Plakobranchus ocellatus.</title>
        <authorList>
            <person name="Maeda T."/>
            <person name="Takahashi S."/>
            <person name="Yoshida T."/>
            <person name="Shimamura S."/>
            <person name="Takaki Y."/>
            <person name="Nagai Y."/>
            <person name="Toyoda A."/>
            <person name="Suzuki Y."/>
            <person name="Arimoto A."/>
            <person name="Ishii H."/>
            <person name="Satoh N."/>
            <person name="Nishiyama T."/>
            <person name="Hasebe M."/>
            <person name="Maruyama T."/>
            <person name="Minagawa J."/>
            <person name="Obokata J."/>
            <person name="Shigenobu S."/>
        </authorList>
    </citation>
    <scope>NUCLEOTIDE SEQUENCE [LARGE SCALE GENOMIC DNA]</scope>
</reference>